<sequence length="82" mass="8923">MEIVLAKPAAKALRRMPANEASRVRAKIAQLASSRGELANNITALKGMDAFRLRVGDWRVIFTEDGRVLAILAIAARGSVYD</sequence>
<comment type="caution">
    <text evidence="1">The sequence shown here is derived from an EMBL/GenBank/DDBJ whole genome shotgun (WGS) entry which is preliminary data.</text>
</comment>
<dbReference type="Gene3D" id="3.30.2310.20">
    <property type="entry name" value="RelE-like"/>
    <property type="match status" value="1"/>
</dbReference>
<dbReference type="Proteomes" id="UP000430272">
    <property type="component" value="Unassembled WGS sequence"/>
</dbReference>
<dbReference type="RefSeq" id="WP_160660467.1">
    <property type="nucleotide sequence ID" value="NZ_BAABDV010000001.1"/>
</dbReference>
<organism evidence="1 2">
    <name type="scientific">Qipengyuania pelagi</name>
    <dbReference type="NCBI Taxonomy" id="994320"/>
    <lineage>
        <taxon>Bacteria</taxon>
        <taxon>Pseudomonadati</taxon>
        <taxon>Pseudomonadota</taxon>
        <taxon>Alphaproteobacteria</taxon>
        <taxon>Sphingomonadales</taxon>
        <taxon>Erythrobacteraceae</taxon>
        <taxon>Qipengyuania</taxon>
    </lineage>
</organism>
<proteinExistence type="predicted"/>
<dbReference type="SUPFAM" id="SSF143011">
    <property type="entry name" value="RelE-like"/>
    <property type="match status" value="1"/>
</dbReference>
<gene>
    <name evidence="1" type="ORF">GRI47_06380</name>
</gene>
<accession>A0A844Y731</accession>
<name>A0A844Y731_9SPHN</name>
<keyword evidence="2" id="KW-1185">Reference proteome</keyword>
<reference evidence="1 2" key="1">
    <citation type="submission" date="2019-12" db="EMBL/GenBank/DDBJ databases">
        <title>Genomic-based taxomic classification of the family Erythrobacteraceae.</title>
        <authorList>
            <person name="Xu L."/>
        </authorList>
    </citation>
    <scope>NUCLEOTIDE SEQUENCE [LARGE SCALE GENOMIC DNA]</scope>
    <source>
        <strain evidence="1 2">JCM 17468</strain>
    </source>
</reference>
<dbReference type="AlphaFoldDB" id="A0A844Y731"/>
<dbReference type="OrthoDB" id="428094at2"/>
<dbReference type="EMBL" id="WTYD01000001">
    <property type="protein sequence ID" value="MXO53636.1"/>
    <property type="molecule type" value="Genomic_DNA"/>
</dbReference>
<evidence type="ECO:0000313" key="1">
    <source>
        <dbReference type="EMBL" id="MXO53636.1"/>
    </source>
</evidence>
<dbReference type="InterPro" id="IPR035093">
    <property type="entry name" value="RelE/ParE_toxin_dom_sf"/>
</dbReference>
<evidence type="ECO:0000313" key="2">
    <source>
        <dbReference type="Proteomes" id="UP000430272"/>
    </source>
</evidence>
<protein>
    <submittedName>
        <fullName evidence="1">Type II toxin-antitoxin system RelE/ParE family toxin</fullName>
    </submittedName>
</protein>